<organism evidence="9 10">
    <name type="scientific">Nonlabens xylanidelens</name>
    <dbReference type="NCBI Taxonomy" id="191564"/>
    <lineage>
        <taxon>Bacteria</taxon>
        <taxon>Pseudomonadati</taxon>
        <taxon>Bacteroidota</taxon>
        <taxon>Flavobacteriia</taxon>
        <taxon>Flavobacteriales</taxon>
        <taxon>Flavobacteriaceae</taxon>
        <taxon>Nonlabens</taxon>
    </lineage>
</organism>
<feature type="domain" description="Translation elongation factor EFTs/EF1B dimerisation" evidence="8">
    <location>
        <begin position="230"/>
        <end position="319"/>
    </location>
</feature>
<evidence type="ECO:0000313" key="9">
    <source>
        <dbReference type="EMBL" id="PPK96284.1"/>
    </source>
</evidence>
<dbReference type="InterPro" id="IPR036402">
    <property type="entry name" value="EF-Ts_dimer_sf"/>
</dbReference>
<dbReference type="GO" id="GO:0005737">
    <property type="term" value="C:cytoplasm"/>
    <property type="evidence" value="ECO:0007669"/>
    <property type="project" value="UniProtKB-SubCell"/>
</dbReference>
<dbReference type="EMBL" id="PTJE01000001">
    <property type="protein sequence ID" value="PPK96284.1"/>
    <property type="molecule type" value="Genomic_DNA"/>
</dbReference>
<keyword evidence="4 5" id="KW-0648">Protein biosynthesis</keyword>
<evidence type="ECO:0000256" key="4">
    <source>
        <dbReference type="ARBA" id="ARBA00022917"/>
    </source>
</evidence>
<dbReference type="CDD" id="cd14275">
    <property type="entry name" value="UBA_EF-Ts"/>
    <property type="match status" value="1"/>
</dbReference>
<keyword evidence="5" id="KW-0963">Cytoplasm</keyword>
<protein>
    <recommendedName>
        <fullName evidence="2 5">Elongation factor Ts</fullName>
        <shortName evidence="5">EF-Ts</shortName>
    </recommendedName>
</protein>
<sequence>MAKISAAEVGKLRKTTGAGMMDCKKALVEAEGDFDQAIEILRKKGQKVAAKRADRDSSEGVVVANINEGNTRGILLSLNCETDFVAKNDTYVELANKIAAVAHNCNSKEEVLASKFDDSMTVEEKLIEQTGVIGEKIEIGGFEAFEAPFVGGYVHGNKIGALTGLSTSSDHAAEVAKSVSMQVASMGATTLSYKDFDAEYVQAETASRIAAIEKDNIERGRLGKNLLNIPLFISRSQLTDEALATAKATYEAELKAEGKPEAIWDRIIPGKLERFVADNTSLDKEQALLDQDFIMDDKQTVAKFVESKGADVVGFKRVSIA</sequence>
<dbReference type="GO" id="GO:0003746">
    <property type="term" value="F:translation elongation factor activity"/>
    <property type="evidence" value="ECO:0007669"/>
    <property type="project" value="UniProtKB-UniRule"/>
</dbReference>
<accession>A0A2S6IPV1</accession>
<dbReference type="InterPro" id="IPR001816">
    <property type="entry name" value="Transl_elong_EFTs/EF1B"/>
</dbReference>
<dbReference type="PANTHER" id="PTHR11741:SF0">
    <property type="entry name" value="ELONGATION FACTOR TS, MITOCHONDRIAL"/>
    <property type="match status" value="1"/>
</dbReference>
<dbReference type="PROSITE" id="PS01126">
    <property type="entry name" value="EF_TS_1"/>
    <property type="match status" value="1"/>
</dbReference>
<dbReference type="FunFam" id="1.10.8.10:FF:000001">
    <property type="entry name" value="Elongation factor Ts"/>
    <property type="match status" value="1"/>
</dbReference>
<dbReference type="AlphaFoldDB" id="A0A2S6IPV1"/>
<comment type="caution">
    <text evidence="9">The sequence shown here is derived from an EMBL/GenBank/DDBJ whole genome shotgun (WGS) entry which is preliminary data.</text>
</comment>
<dbReference type="InterPro" id="IPR018101">
    <property type="entry name" value="Transl_elong_Ts_CS"/>
</dbReference>
<reference evidence="9 10" key="1">
    <citation type="submission" date="2018-02" db="EMBL/GenBank/DDBJ databases">
        <title>Genomic Encyclopedia of Archaeal and Bacterial Type Strains, Phase II (KMG-II): from individual species to whole genera.</title>
        <authorList>
            <person name="Goeker M."/>
        </authorList>
    </citation>
    <scope>NUCLEOTIDE SEQUENCE [LARGE SCALE GENOMIC DNA]</scope>
    <source>
        <strain evidence="9 10">DSM 16809</strain>
    </source>
</reference>
<comment type="subcellular location">
    <subcellularLocation>
        <location evidence="5 7">Cytoplasm</location>
    </subcellularLocation>
</comment>
<dbReference type="InterPro" id="IPR014039">
    <property type="entry name" value="Transl_elong_EFTs/EF1B_dimer"/>
</dbReference>
<dbReference type="RefSeq" id="WP_104513860.1">
    <property type="nucleotide sequence ID" value="NZ_MQVW01000022.1"/>
</dbReference>
<evidence type="ECO:0000256" key="5">
    <source>
        <dbReference type="HAMAP-Rule" id="MF_00050"/>
    </source>
</evidence>
<dbReference type="HAMAP" id="MF_00050">
    <property type="entry name" value="EF_Ts"/>
    <property type="match status" value="1"/>
</dbReference>
<dbReference type="PANTHER" id="PTHR11741">
    <property type="entry name" value="ELONGATION FACTOR TS"/>
    <property type="match status" value="1"/>
</dbReference>
<evidence type="ECO:0000313" key="10">
    <source>
        <dbReference type="Proteomes" id="UP000239002"/>
    </source>
</evidence>
<comment type="function">
    <text evidence="5 6">Associates with the EF-Tu.GDP complex and induces the exchange of GDP to GTP. It remains bound to the aminoacyl-tRNA.EF-Tu.GTP complex up to the GTP hydrolysis stage on the ribosome.</text>
</comment>
<evidence type="ECO:0000256" key="7">
    <source>
        <dbReference type="RuleBase" id="RU000643"/>
    </source>
</evidence>
<dbReference type="SUPFAM" id="SSF54713">
    <property type="entry name" value="Elongation factor Ts (EF-Ts), dimerisation domain"/>
    <property type="match status" value="3"/>
</dbReference>
<evidence type="ECO:0000256" key="2">
    <source>
        <dbReference type="ARBA" id="ARBA00016956"/>
    </source>
</evidence>
<gene>
    <name evidence="5" type="primary">tsf</name>
    <name evidence="9" type="ORF">LY01_00100</name>
</gene>
<dbReference type="OrthoDB" id="9808348at2"/>
<dbReference type="Gene3D" id="3.30.479.20">
    <property type="entry name" value="Elongation factor Ts, dimerisation domain"/>
    <property type="match status" value="3"/>
</dbReference>
<feature type="domain" description="Translation elongation factor EFTs/EF1B dimerisation" evidence="8">
    <location>
        <begin position="74"/>
        <end position="211"/>
    </location>
</feature>
<keyword evidence="10" id="KW-1185">Reference proteome</keyword>
<name>A0A2S6IPV1_9FLAO</name>
<evidence type="ECO:0000256" key="6">
    <source>
        <dbReference type="RuleBase" id="RU000642"/>
    </source>
</evidence>
<dbReference type="Gene3D" id="1.10.286.20">
    <property type="match status" value="2"/>
</dbReference>
<dbReference type="PROSITE" id="PS01127">
    <property type="entry name" value="EF_TS_2"/>
    <property type="match status" value="1"/>
</dbReference>
<dbReference type="SUPFAM" id="SSF46934">
    <property type="entry name" value="UBA-like"/>
    <property type="match status" value="1"/>
</dbReference>
<dbReference type="Pfam" id="PF00889">
    <property type="entry name" value="EF_TS"/>
    <property type="match status" value="2"/>
</dbReference>
<comment type="similarity">
    <text evidence="1 5 6">Belongs to the EF-Ts family.</text>
</comment>
<feature type="region of interest" description="Involved in Mg(2+) ion dislocation from EF-Tu" evidence="5">
    <location>
        <begin position="82"/>
        <end position="85"/>
    </location>
</feature>
<dbReference type="Proteomes" id="UP000239002">
    <property type="component" value="Unassembled WGS sequence"/>
</dbReference>
<proteinExistence type="inferred from homology"/>
<evidence type="ECO:0000259" key="8">
    <source>
        <dbReference type="Pfam" id="PF00889"/>
    </source>
</evidence>
<dbReference type="InterPro" id="IPR009060">
    <property type="entry name" value="UBA-like_sf"/>
</dbReference>
<keyword evidence="3 5" id="KW-0251">Elongation factor</keyword>
<dbReference type="Gene3D" id="1.10.8.10">
    <property type="entry name" value="DNA helicase RuvA subunit, C-terminal domain"/>
    <property type="match status" value="1"/>
</dbReference>
<dbReference type="NCBIfam" id="TIGR00116">
    <property type="entry name" value="tsf"/>
    <property type="match status" value="1"/>
</dbReference>
<evidence type="ECO:0000256" key="1">
    <source>
        <dbReference type="ARBA" id="ARBA00005532"/>
    </source>
</evidence>
<evidence type="ECO:0000256" key="3">
    <source>
        <dbReference type="ARBA" id="ARBA00022768"/>
    </source>
</evidence>